<name>A0A2T4ZB88_9BACL</name>
<dbReference type="SUPFAM" id="SSF46785">
    <property type="entry name" value="Winged helix' DNA-binding domain"/>
    <property type="match status" value="1"/>
</dbReference>
<keyword evidence="5" id="KW-1185">Reference proteome</keyword>
<reference evidence="4 5" key="1">
    <citation type="submission" date="2018-04" db="EMBL/GenBank/DDBJ databases">
        <title>Genomic Encyclopedia of Archaeal and Bacterial Type Strains, Phase II (KMG-II): from individual species to whole genera.</title>
        <authorList>
            <person name="Goeker M."/>
        </authorList>
    </citation>
    <scope>NUCLEOTIDE SEQUENCE [LARGE SCALE GENOMIC DNA]</scope>
    <source>
        <strain evidence="4 5">DSM 45169</strain>
    </source>
</reference>
<comment type="similarity">
    <text evidence="2">Belongs to the ROK (NagC/XylR) family.</text>
</comment>
<dbReference type="AlphaFoldDB" id="A0A2T4ZB88"/>
<accession>A0A2T4ZB88</accession>
<evidence type="ECO:0000256" key="3">
    <source>
        <dbReference type="ARBA" id="ARBA00022629"/>
    </source>
</evidence>
<organism evidence="4 5">
    <name type="scientific">Desmospora activa DSM 45169</name>
    <dbReference type="NCBI Taxonomy" id="1121389"/>
    <lineage>
        <taxon>Bacteria</taxon>
        <taxon>Bacillati</taxon>
        <taxon>Bacillota</taxon>
        <taxon>Bacilli</taxon>
        <taxon>Bacillales</taxon>
        <taxon>Thermoactinomycetaceae</taxon>
        <taxon>Desmospora</taxon>
    </lineage>
</organism>
<dbReference type="Pfam" id="PF13412">
    <property type="entry name" value="HTH_24"/>
    <property type="match status" value="1"/>
</dbReference>
<dbReference type="GO" id="GO:0042732">
    <property type="term" value="P:D-xylose metabolic process"/>
    <property type="evidence" value="ECO:0007669"/>
    <property type="project" value="UniProtKB-KW"/>
</dbReference>
<dbReference type="InterPro" id="IPR049874">
    <property type="entry name" value="ROK_cs"/>
</dbReference>
<dbReference type="SUPFAM" id="SSF53067">
    <property type="entry name" value="Actin-like ATPase domain"/>
    <property type="match status" value="1"/>
</dbReference>
<evidence type="ECO:0000313" key="4">
    <source>
        <dbReference type="EMBL" id="PTM59151.1"/>
    </source>
</evidence>
<dbReference type="Pfam" id="PF00480">
    <property type="entry name" value="ROK"/>
    <property type="match status" value="1"/>
</dbReference>
<keyword evidence="3" id="KW-0859">Xylose metabolism</keyword>
<keyword evidence="3" id="KW-0119">Carbohydrate metabolism</keyword>
<dbReference type="InterPro" id="IPR000600">
    <property type="entry name" value="ROK"/>
</dbReference>
<evidence type="ECO:0000256" key="1">
    <source>
        <dbReference type="ARBA" id="ARBA00002486"/>
    </source>
</evidence>
<dbReference type="PANTHER" id="PTHR18964:SF149">
    <property type="entry name" value="BIFUNCTIONAL UDP-N-ACETYLGLUCOSAMINE 2-EPIMERASE_N-ACETYLMANNOSAMINE KINASE"/>
    <property type="match status" value="1"/>
</dbReference>
<comment type="function">
    <text evidence="1">Transcriptional repressor of xylose-utilizing enzymes.</text>
</comment>
<dbReference type="InterPro" id="IPR043129">
    <property type="entry name" value="ATPase_NBD"/>
</dbReference>
<dbReference type="PROSITE" id="PS01125">
    <property type="entry name" value="ROK"/>
    <property type="match status" value="1"/>
</dbReference>
<dbReference type="EMBL" id="PZZP01000001">
    <property type="protein sequence ID" value="PTM59151.1"/>
    <property type="molecule type" value="Genomic_DNA"/>
</dbReference>
<protein>
    <submittedName>
        <fullName evidence="4">MarR family transcriptional regulator</fullName>
    </submittedName>
</protein>
<dbReference type="PANTHER" id="PTHR18964">
    <property type="entry name" value="ROK (REPRESSOR, ORF, KINASE) FAMILY"/>
    <property type="match status" value="1"/>
</dbReference>
<evidence type="ECO:0000256" key="2">
    <source>
        <dbReference type="ARBA" id="ARBA00006479"/>
    </source>
</evidence>
<dbReference type="Gene3D" id="3.30.420.40">
    <property type="match status" value="2"/>
</dbReference>
<comment type="caution">
    <text evidence="4">The sequence shown here is derived from an EMBL/GenBank/DDBJ whole genome shotgun (WGS) entry which is preliminary data.</text>
</comment>
<dbReference type="OrthoDB" id="9796533at2"/>
<sequence>MEGPLQTGSFRWMKSINKSTILNIIRFHGPISRVEIAKMTKLTPPTVTNIVGELIESGIVLEQKRGESTGGRKPILLTINQSAFQVIGVYVSAHRVRGAVCNLNGRVVEESERPIPPNPTAEQFLQTVQEVIQRLATGIQQRQIPLLGIGVGMHGLVDPDQGISLFAPNLALSDIPLRAVLEERFDVPVTVENDVRAMALAESWFGQGRSLADFICVHVGSGIGAGIFSAGSLVHGPSFTAGEVGHTMIDAAGPRCSCGNTGCLEAFASGPAMERRAQEKLRHGSHSLLREQLQGEWEKLSGSDLTVAAQAGDDFAQKILADTGRYLGIGLANLVNLLNPRRIILNGGVFAAGDYVLDSLKKTVHERSLTLPAADVTIVVSDLGKRAGTIGASTLVLKKMFQPQ</sequence>
<dbReference type="Proteomes" id="UP000241639">
    <property type="component" value="Unassembled WGS sequence"/>
</dbReference>
<gene>
    <name evidence="4" type="ORF">C8J48_1753</name>
</gene>
<dbReference type="InterPro" id="IPR036390">
    <property type="entry name" value="WH_DNA-bd_sf"/>
</dbReference>
<dbReference type="Gene3D" id="1.10.10.10">
    <property type="entry name" value="Winged helix-like DNA-binding domain superfamily/Winged helix DNA-binding domain"/>
    <property type="match status" value="1"/>
</dbReference>
<dbReference type="InterPro" id="IPR036388">
    <property type="entry name" value="WH-like_DNA-bd_sf"/>
</dbReference>
<proteinExistence type="inferred from homology"/>
<dbReference type="CDD" id="cd24076">
    <property type="entry name" value="ASKHA_ATPase_ROK_BsXylR-like"/>
    <property type="match status" value="1"/>
</dbReference>
<evidence type="ECO:0000313" key="5">
    <source>
        <dbReference type="Proteomes" id="UP000241639"/>
    </source>
</evidence>